<sequence length="78" mass="9250">MNKEQYEALAALRTETMKKALEIYSSANLHIDFNFHELDPTAEIWKFQKNSRVNKDGSRNYLTNRSFSRINLYSKSFK</sequence>
<reference evidence="1 2" key="1">
    <citation type="submission" date="2016-11" db="EMBL/GenBank/DDBJ databases">
        <title>Trade-off between light-utilization and light-protection in marine flavobacteria.</title>
        <authorList>
            <person name="Kumagai Y."/>
        </authorList>
    </citation>
    <scope>NUCLEOTIDE SEQUENCE [LARGE SCALE GENOMIC DNA]</scope>
    <source>
        <strain evidence="1 2">ATCC 700397</strain>
    </source>
</reference>
<dbReference type="Proteomes" id="UP000239522">
    <property type="component" value="Unassembled WGS sequence"/>
</dbReference>
<dbReference type="RefSeq" id="WP_104810202.1">
    <property type="nucleotide sequence ID" value="NZ_MQUA01000013.1"/>
</dbReference>
<evidence type="ECO:0000313" key="2">
    <source>
        <dbReference type="Proteomes" id="UP000239522"/>
    </source>
</evidence>
<protein>
    <submittedName>
        <fullName evidence="1">Uncharacterized protein</fullName>
    </submittedName>
</protein>
<name>A0A2S7KZF1_9FLAO</name>
<proteinExistence type="predicted"/>
<dbReference type="AlphaFoldDB" id="A0A2S7KZF1"/>
<accession>A0A2S7KZF1</accession>
<evidence type="ECO:0000313" key="1">
    <source>
        <dbReference type="EMBL" id="PQB08000.1"/>
    </source>
</evidence>
<organism evidence="1 2">
    <name type="scientific">Polaribacter filamentus</name>
    <dbReference type="NCBI Taxonomy" id="53483"/>
    <lineage>
        <taxon>Bacteria</taxon>
        <taxon>Pseudomonadati</taxon>
        <taxon>Bacteroidota</taxon>
        <taxon>Flavobacteriia</taxon>
        <taxon>Flavobacteriales</taxon>
        <taxon>Flavobacteriaceae</taxon>
    </lineage>
</organism>
<comment type="caution">
    <text evidence="1">The sequence shown here is derived from an EMBL/GenBank/DDBJ whole genome shotgun (WGS) entry which is preliminary data.</text>
</comment>
<dbReference type="EMBL" id="MQUA01000013">
    <property type="protein sequence ID" value="PQB08000.1"/>
    <property type="molecule type" value="Genomic_DNA"/>
</dbReference>
<gene>
    <name evidence="1" type="ORF">BST83_13195</name>
</gene>
<keyword evidence="2" id="KW-1185">Reference proteome</keyword>